<organism evidence="1 2">
    <name type="scientific">Quillaja saponaria</name>
    <name type="common">Soap bark tree</name>
    <dbReference type="NCBI Taxonomy" id="32244"/>
    <lineage>
        <taxon>Eukaryota</taxon>
        <taxon>Viridiplantae</taxon>
        <taxon>Streptophyta</taxon>
        <taxon>Embryophyta</taxon>
        <taxon>Tracheophyta</taxon>
        <taxon>Spermatophyta</taxon>
        <taxon>Magnoliopsida</taxon>
        <taxon>eudicotyledons</taxon>
        <taxon>Gunneridae</taxon>
        <taxon>Pentapetalae</taxon>
        <taxon>rosids</taxon>
        <taxon>fabids</taxon>
        <taxon>Fabales</taxon>
        <taxon>Quillajaceae</taxon>
        <taxon>Quillaja</taxon>
    </lineage>
</organism>
<dbReference type="Proteomes" id="UP001163823">
    <property type="component" value="Chromosome 3"/>
</dbReference>
<accession>A0AAD7Q8B7</accession>
<reference evidence="1" key="1">
    <citation type="journal article" date="2023" name="Science">
        <title>Elucidation of the pathway for biosynthesis of saponin adjuvants from the soapbark tree.</title>
        <authorList>
            <person name="Reed J."/>
            <person name="Orme A."/>
            <person name="El-Demerdash A."/>
            <person name="Owen C."/>
            <person name="Martin L.B.B."/>
            <person name="Misra R.C."/>
            <person name="Kikuchi S."/>
            <person name="Rejzek M."/>
            <person name="Martin A.C."/>
            <person name="Harkess A."/>
            <person name="Leebens-Mack J."/>
            <person name="Louveau T."/>
            <person name="Stephenson M.J."/>
            <person name="Osbourn A."/>
        </authorList>
    </citation>
    <scope>NUCLEOTIDE SEQUENCE</scope>
    <source>
        <strain evidence="1">S10</strain>
    </source>
</reference>
<protein>
    <submittedName>
        <fullName evidence="1">Strictosidine synthase</fullName>
    </submittedName>
</protein>
<dbReference type="Gene3D" id="2.120.10.30">
    <property type="entry name" value="TolB, C-terminal domain"/>
    <property type="match status" value="1"/>
</dbReference>
<proteinExistence type="predicted"/>
<dbReference type="AlphaFoldDB" id="A0AAD7Q8B7"/>
<evidence type="ECO:0000313" key="2">
    <source>
        <dbReference type="Proteomes" id="UP001163823"/>
    </source>
</evidence>
<dbReference type="InterPro" id="IPR011042">
    <property type="entry name" value="6-blade_b-propeller_TolB-like"/>
</dbReference>
<gene>
    <name evidence="1" type="ORF">O6P43_006389</name>
</gene>
<sequence length="81" mass="8905">MGKLRIPASPMVGFTNGMETVRGGTEFVIITFHRKDCICPFAPELEYVCERPLEPRFDKKSGDLYNADAYLGLQVVGPPGG</sequence>
<evidence type="ECO:0000313" key="1">
    <source>
        <dbReference type="EMBL" id="KAJ7976634.1"/>
    </source>
</evidence>
<dbReference type="EMBL" id="JARAOO010000003">
    <property type="protein sequence ID" value="KAJ7976634.1"/>
    <property type="molecule type" value="Genomic_DNA"/>
</dbReference>
<comment type="caution">
    <text evidence="1">The sequence shown here is derived from an EMBL/GenBank/DDBJ whole genome shotgun (WGS) entry which is preliminary data.</text>
</comment>
<name>A0AAD7Q8B7_QUISA</name>
<keyword evidence="2" id="KW-1185">Reference proteome</keyword>
<dbReference type="KEGG" id="qsa:O6P43_006389"/>